<dbReference type="EMBL" id="JAQOMS010000002">
    <property type="protein sequence ID" value="MDC2890962.1"/>
    <property type="molecule type" value="Genomic_DNA"/>
</dbReference>
<gene>
    <name evidence="1" type="ORF">PN838_22300</name>
</gene>
<dbReference type="Gene3D" id="3.40.50.1110">
    <property type="entry name" value="SGNH hydrolase"/>
    <property type="match status" value="1"/>
</dbReference>
<reference evidence="1 2" key="1">
    <citation type="submission" date="2023-01" db="EMBL/GenBank/DDBJ databases">
        <title>Psychrosphaera sp. nov., isolated from marine algae.</title>
        <authorList>
            <person name="Bayburt H."/>
            <person name="Choi B.J."/>
            <person name="Kim J.M."/>
            <person name="Choi D.G."/>
            <person name="Jeon C.O."/>
        </authorList>
    </citation>
    <scope>NUCLEOTIDE SEQUENCE [LARGE SCALE GENOMIC DNA]</scope>
    <source>
        <strain evidence="1 2">G1-22</strain>
    </source>
</reference>
<dbReference type="InterPro" id="IPR036514">
    <property type="entry name" value="SGNH_hydro_sf"/>
</dbReference>
<evidence type="ECO:0000313" key="1">
    <source>
        <dbReference type="EMBL" id="MDC2890962.1"/>
    </source>
</evidence>
<proteinExistence type="predicted"/>
<organism evidence="1 2">
    <name type="scientific">Psychrosphaera algicola</name>
    <dbReference type="NCBI Taxonomy" id="3023714"/>
    <lineage>
        <taxon>Bacteria</taxon>
        <taxon>Pseudomonadati</taxon>
        <taxon>Pseudomonadota</taxon>
        <taxon>Gammaproteobacteria</taxon>
        <taxon>Alteromonadales</taxon>
        <taxon>Pseudoalteromonadaceae</taxon>
        <taxon>Psychrosphaera</taxon>
    </lineage>
</organism>
<accession>A0ABT5FID9</accession>
<dbReference type="RefSeq" id="WP_272182017.1">
    <property type="nucleotide sequence ID" value="NZ_JAQOMS010000002.1"/>
</dbReference>
<dbReference type="SUPFAM" id="SSF52266">
    <property type="entry name" value="SGNH hydrolase"/>
    <property type="match status" value="1"/>
</dbReference>
<evidence type="ECO:0008006" key="3">
    <source>
        <dbReference type="Google" id="ProtNLM"/>
    </source>
</evidence>
<protein>
    <recommendedName>
        <fullName evidence="3">Rhamnogalacturonan acetylesterase</fullName>
    </recommendedName>
</protein>
<comment type="caution">
    <text evidence="1">The sequence shown here is derived from an EMBL/GenBank/DDBJ whole genome shotgun (WGS) entry which is preliminary data.</text>
</comment>
<dbReference type="Proteomes" id="UP001528411">
    <property type="component" value="Unassembled WGS sequence"/>
</dbReference>
<evidence type="ECO:0000313" key="2">
    <source>
        <dbReference type="Proteomes" id="UP001528411"/>
    </source>
</evidence>
<name>A0ABT5FID9_9GAMM</name>
<sequence>MKIICRLSDYVFIQFGHNDQSTHKTDRYTTPAQYEANIRNMIQITQQKAETSS</sequence>
<keyword evidence="2" id="KW-1185">Reference proteome</keyword>